<evidence type="ECO:0000256" key="10">
    <source>
        <dbReference type="SAM" id="Phobius"/>
    </source>
</evidence>
<keyword evidence="4 10" id="KW-1133">Transmembrane helix</keyword>
<feature type="signal peptide" evidence="11">
    <location>
        <begin position="1"/>
        <end position="23"/>
    </location>
</feature>
<keyword evidence="7" id="KW-0675">Receptor</keyword>
<evidence type="ECO:0000256" key="2">
    <source>
        <dbReference type="ARBA" id="ARBA00022448"/>
    </source>
</evidence>
<proteinExistence type="predicted"/>
<keyword evidence="3 10" id="KW-0812">Transmembrane</keyword>
<feature type="transmembrane region" description="Helical" evidence="10">
    <location>
        <begin position="137"/>
        <end position="158"/>
    </location>
</feature>
<dbReference type="SMART" id="SM00062">
    <property type="entry name" value="PBPb"/>
    <property type="match status" value="1"/>
</dbReference>
<keyword evidence="9" id="KW-0407">Ion channel</keyword>
<dbReference type="InterPro" id="IPR001638">
    <property type="entry name" value="Solute-binding_3/MltF_N"/>
</dbReference>
<reference evidence="14" key="1">
    <citation type="submission" date="2021-01" db="EMBL/GenBank/DDBJ databases">
        <title>Modified the classification status of verrucomicrobia.</title>
        <authorList>
            <person name="Feng X."/>
        </authorList>
    </citation>
    <scope>NUCLEOTIDE SEQUENCE</scope>
    <source>
        <strain evidence="14">KCTC 22041</strain>
    </source>
</reference>
<evidence type="ECO:0000256" key="3">
    <source>
        <dbReference type="ARBA" id="ARBA00022692"/>
    </source>
</evidence>
<evidence type="ECO:0000256" key="4">
    <source>
        <dbReference type="ARBA" id="ARBA00022989"/>
    </source>
</evidence>
<dbReference type="AlphaFoldDB" id="A0A934VUS3"/>
<evidence type="ECO:0000259" key="13">
    <source>
        <dbReference type="SMART" id="SM00079"/>
    </source>
</evidence>
<dbReference type="Pfam" id="PF00060">
    <property type="entry name" value="Lig_chan"/>
    <property type="match status" value="1"/>
</dbReference>
<comment type="caution">
    <text evidence="14">The sequence shown here is derived from an EMBL/GenBank/DDBJ whole genome shotgun (WGS) entry which is preliminary data.</text>
</comment>
<sequence length="355" mass="38375">MRLLRQLIASLIVIGALANLATAQDTLKIGTREAPPFAMKDSHGNWTGLSIDLWKETAGRMNLDYEFQEMPTPESLVDGVRDGKLDASIAAITVTADRAQKVDFTHPYFNSGLGIVVPAADGGGWFGVAKAFFSLNFLKVLGALSLVLLAAGIGVWLFERKKNPEQFGGTTTNGLGSAFWWSAVTMTTVGYGDKSPQTLGGRLIGLVWMFTSVIIISGFTAQIASSLTVNRINTQITGPADLARFRIATVSGSIAEQYLSTNQVPIVESNTIQAALEAVKNGKADACVYDSAILNYELRGNQDLTLLPSTFDLRDYAIALPLGSPLRKQLNITLLEIEQSDLWTVIHNRYIGTES</sequence>
<organism evidence="14 15">
    <name type="scientific">Luteolibacter pohnpeiensis</name>
    <dbReference type="NCBI Taxonomy" id="454153"/>
    <lineage>
        <taxon>Bacteria</taxon>
        <taxon>Pseudomonadati</taxon>
        <taxon>Verrucomicrobiota</taxon>
        <taxon>Verrucomicrobiia</taxon>
        <taxon>Verrucomicrobiales</taxon>
        <taxon>Verrucomicrobiaceae</taxon>
        <taxon>Luteolibacter</taxon>
    </lineage>
</organism>
<gene>
    <name evidence="14" type="ORF">JIN85_03350</name>
</gene>
<keyword evidence="15" id="KW-1185">Reference proteome</keyword>
<accession>A0A934VUS3</accession>
<dbReference type="PRINTS" id="PR00169">
    <property type="entry name" value="KCHANNEL"/>
</dbReference>
<dbReference type="GO" id="GO:0015276">
    <property type="term" value="F:ligand-gated monoatomic ion channel activity"/>
    <property type="evidence" value="ECO:0007669"/>
    <property type="project" value="InterPro"/>
</dbReference>
<dbReference type="SUPFAM" id="SSF81324">
    <property type="entry name" value="Voltage-gated potassium channels"/>
    <property type="match status" value="1"/>
</dbReference>
<evidence type="ECO:0000256" key="6">
    <source>
        <dbReference type="ARBA" id="ARBA00023136"/>
    </source>
</evidence>
<feature type="chain" id="PRO_5037773548" evidence="11">
    <location>
        <begin position="24"/>
        <end position="355"/>
    </location>
</feature>
<evidence type="ECO:0000256" key="8">
    <source>
        <dbReference type="ARBA" id="ARBA00023180"/>
    </source>
</evidence>
<name>A0A934VUS3_9BACT</name>
<comment type="subcellular location">
    <subcellularLocation>
        <location evidence="1">Membrane</location>
        <topology evidence="1">Multi-pass membrane protein</topology>
    </subcellularLocation>
</comment>
<keyword evidence="6 10" id="KW-0472">Membrane</keyword>
<keyword evidence="11" id="KW-0732">Signal</keyword>
<dbReference type="EMBL" id="JAENIJ010000004">
    <property type="protein sequence ID" value="MBK1881435.1"/>
    <property type="molecule type" value="Genomic_DNA"/>
</dbReference>
<dbReference type="Gene3D" id="1.10.287.70">
    <property type="match status" value="1"/>
</dbReference>
<evidence type="ECO:0000313" key="15">
    <source>
        <dbReference type="Proteomes" id="UP000603141"/>
    </source>
</evidence>
<dbReference type="Pfam" id="PF00497">
    <property type="entry name" value="SBP_bac_3"/>
    <property type="match status" value="1"/>
</dbReference>
<evidence type="ECO:0000256" key="9">
    <source>
        <dbReference type="ARBA" id="ARBA00023303"/>
    </source>
</evidence>
<dbReference type="InterPro" id="IPR015683">
    <property type="entry name" value="Ionotropic_Glu_rcpt"/>
</dbReference>
<dbReference type="Proteomes" id="UP000603141">
    <property type="component" value="Unassembled WGS sequence"/>
</dbReference>
<feature type="domain" description="Ionotropic glutamate receptor C-terminal" evidence="13">
    <location>
        <begin position="26"/>
        <end position="353"/>
    </location>
</feature>
<keyword evidence="5" id="KW-0406">Ion transport</keyword>
<keyword evidence="8" id="KW-0325">Glycoprotein</keyword>
<keyword evidence="2" id="KW-0813">Transport</keyword>
<dbReference type="SMART" id="SM00079">
    <property type="entry name" value="PBPe"/>
    <property type="match status" value="1"/>
</dbReference>
<evidence type="ECO:0000256" key="7">
    <source>
        <dbReference type="ARBA" id="ARBA00023170"/>
    </source>
</evidence>
<feature type="domain" description="Solute-binding protein family 3/N-terminal" evidence="12">
    <location>
        <begin position="26"/>
        <end position="354"/>
    </location>
</feature>
<protein>
    <submittedName>
        <fullName evidence="14">Transporter substrate-binding domain-containing protein</fullName>
    </submittedName>
</protein>
<evidence type="ECO:0000259" key="12">
    <source>
        <dbReference type="SMART" id="SM00062"/>
    </source>
</evidence>
<dbReference type="Gene3D" id="3.40.190.10">
    <property type="entry name" value="Periplasmic binding protein-like II"/>
    <property type="match status" value="2"/>
</dbReference>
<evidence type="ECO:0000256" key="5">
    <source>
        <dbReference type="ARBA" id="ARBA00023065"/>
    </source>
</evidence>
<evidence type="ECO:0000256" key="11">
    <source>
        <dbReference type="SAM" id="SignalP"/>
    </source>
</evidence>
<dbReference type="SUPFAM" id="SSF53850">
    <property type="entry name" value="Periplasmic binding protein-like II"/>
    <property type="match status" value="1"/>
</dbReference>
<evidence type="ECO:0000256" key="1">
    <source>
        <dbReference type="ARBA" id="ARBA00004141"/>
    </source>
</evidence>
<dbReference type="PANTHER" id="PTHR18966">
    <property type="entry name" value="IONOTROPIC GLUTAMATE RECEPTOR"/>
    <property type="match status" value="1"/>
</dbReference>
<dbReference type="GO" id="GO:0016020">
    <property type="term" value="C:membrane"/>
    <property type="evidence" value="ECO:0007669"/>
    <property type="project" value="UniProtKB-SubCell"/>
</dbReference>
<dbReference type="InterPro" id="IPR001320">
    <property type="entry name" value="Iontro_rcpt_C"/>
</dbReference>
<feature type="transmembrane region" description="Helical" evidence="10">
    <location>
        <begin position="203"/>
        <end position="224"/>
    </location>
</feature>
<evidence type="ECO:0000313" key="14">
    <source>
        <dbReference type="EMBL" id="MBK1881435.1"/>
    </source>
</evidence>